<keyword evidence="2" id="KW-1015">Disulfide bond</keyword>
<keyword evidence="5" id="KW-0732">Signal</keyword>
<name>A0A418Y2M4_9GAMM</name>
<dbReference type="GO" id="GO:0004252">
    <property type="term" value="F:serine-type endopeptidase activity"/>
    <property type="evidence" value="ECO:0007669"/>
    <property type="project" value="InterPro"/>
</dbReference>
<dbReference type="Proteomes" id="UP000283734">
    <property type="component" value="Unassembled WGS sequence"/>
</dbReference>
<proteinExistence type="inferred from homology"/>
<comment type="similarity">
    <text evidence="1">Belongs to the peptidase S1 family.</text>
</comment>
<dbReference type="PROSITE" id="PS00135">
    <property type="entry name" value="TRYPSIN_SER"/>
    <property type="match status" value="1"/>
</dbReference>
<evidence type="ECO:0000256" key="1">
    <source>
        <dbReference type="ARBA" id="ARBA00007664"/>
    </source>
</evidence>
<dbReference type="InterPro" id="IPR001254">
    <property type="entry name" value="Trypsin_dom"/>
</dbReference>
<dbReference type="SMART" id="SM00020">
    <property type="entry name" value="Tryp_SPc"/>
    <property type="match status" value="1"/>
</dbReference>
<dbReference type="PROSITE" id="PS00134">
    <property type="entry name" value="TRYPSIN_HIS"/>
    <property type="match status" value="1"/>
</dbReference>
<evidence type="ECO:0000256" key="3">
    <source>
        <dbReference type="RuleBase" id="RU363034"/>
    </source>
</evidence>
<keyword evidence="3" id="KW-0378">Hydrolase</keyword>
<keyword evidence="3" id="KW-0645">Protease</keyword>
<evidence type="ECO:0000256" key="2">
    <source>
        <dbReference type="ARBA" id="ARBA00023157"/>
    </source>
</evidence>
<evidence type="ECO:0000256" key="5">
    <source>
        <dbReference type="SAM" id="SignalP"/>
    </source>
</evidence>
<dbReference type="PRINTS" id="PR00722">
    <property type="entry name" value="CHYMOTRYPSIN"/>
</dbReference>
<dbReference type="GO" id="GO:0006508">
    <property type="term" value="P:proteolysis"/>
    <property type="evidence" value="ECO:0007669"/>
    <property type="project" value="UniProtKB-KW"/>
</dbReference>
<dbReference type="InterPro" id="IPR001314">
    <property type="entry name" value="Peptidase_S1A"/>
</dbReference>
<evidence type="ECO:0000313" key="8">
    <source>
        <dbReference type="Proteomes" id="UP000283734"/>
    </source>
</evidence>
<dbReference type="InterPro" id="IPR050430">
    <property type="entry name" value="Peptidase_S1"/>
</dbReference>
<keyword evidence="3" id="KW-0720">Serine protease</keyword>
<dbReference type="InterPro" id="IPR043504">
    <property type="entry name" value="Peptidase_S1_PA_chymotrypsin"/>
</dbReference>
<dbReference type="Gene3D" id="2.40.10.10">
    <property type="entry name" value="Trypsin-like serine proteases"/>
    <property type="match status" value="1"/>
</dbReference>
<feature type="compositionally biased region" description="Low complexity" evidence="4">
    <location>
        <begin position="503"/>
        <end position="516"/>
    </location>
</feature>
<dbReference type="OrthoDB" id="9813836at2"/>
<dbReference type="InterPro" id="IPR033116">
    <property type="entry name" value="TRYPSIN_SER"/>
</dbReference>
<dbReference type="RefSeq" id="WP_022984181.1">
    <property type="nucleotide sequence ID" value="NZ_CAXGPP010000019.1"/>
</dbReference>
<dbReference type="EMBL" id="QYYA01000001">
    <property type="protein sequence ID" value="RJG19765.1"/>
    <property type="molecule type" value="Genomic_DNA"/>
</dbReference>
<dbReference type="InterPro" id="IPR009003">
    <property type="entry name" value="Peptidase_S1_PA"/>
</dbReference>
<reference evidence="7 8" key="1">
    <citation type="submission" date="2018-09" db="EMBL/GenBank/DDBJ databases">
        <title>Alcanivorax profundi sp. nov., isolated from 1000 m-depth seawater of the Mariana Trench.</title>
        <authorList>
            <person name="Liu J."/>
        </authorList>
    </citation>
    <scope>NUCLEOTIDE SEQUENCE [LARGE SCALE GENOMIC DNA]</scope>
    <source>
        <strain evidence="7 8">MTEO17</strain>
    </source>
</reference>
<dbReference type="PANTHER" id="PTHR24276:SF98">
    <property type="entry name" value="FI18310P1-RELATED"/>
    <property type="match status" value="1"/>
</dbReference>
<dbReference type="CDD" id="cd00190">
    <property type="entry name" value="Tryp_SPc"/>
    <property type="match status" value="1"/>
</dbReference>
<dbReference type="InterPro" id="IPR018114">
    <property type="entry name" value="TRYPSIN_HIS"/>
</dbReference>
<comment type="caution">
    <text evidence="7">The sequence shown here is derived from an EMBL/GenBank/DDBJ whole genome shotgun (WGS) entry which is preliminary data.</text>
</comment>
<protein>
    <submittedName>
        <fullName evidence="7">GlyGly-CTERM sorting domain-containing protein</fullName>
    </submittedName>
</protein>
<evidence type="ECO:0000313" key="7">
    <source>
        <dbReference type="EMBL" id="RJG19765.1"/>
    </source>
</evidence>
<evidence type="ECO:0000256" key="4">
    <source>
        <dbReference type="SAM" id="MobiDB-lite"/>
    </source>
</evidence>
<organism evidence="7 8">
    <name type="scientific">Alcanivorax profundi</name>
    <dbReference type="NCBI Taxonomy" id="2338368"/>
    <lineage>
        <taxon>Bacteria</taxon>
        <taxon>Pseudomonadati</taxon>
        <taxon>Pseudomonadota</taxon>
        <taxon>Gammaproteobacteria</taxon>
        <taxon>Oceanospirillales</taxon>
        <taxon>Alcanivoracaceae</taxon>
        <taxon>Alcanivorax</taxon>
    </lineage>
</organism>
<evidence type="ECO:0000259" key="6">
    <source>
        <dbReference type="PROSITE" id="PS50240"/>
    </source>
</evidence>
<dbReference type="PANTHER" id="PTHR24276">
    <property type="entry name" value="POLYSERASE-RELATED"/>
    <property type="match status" value="1"/>
</dbReference>
<dbReference type="FunFam" id="2.40.10.10:FF:000068">
    <property type="entry name" value="transmembrane protease serine 2"/>
    <property type="match status" value="1"/>
</dbReference>
<dbReference type="Pfam" id="PF00089">
    <property type="entry name" value="Trypsin"/>
    <property type="match status" value="1"/>
</dbReference>
<dbReference type="NCBIfam" id="TIGR03501">
    <property type="entry name" value="GlyGly_CTERM"/>
    <property type="match status" value="1"/>
</dbReference>
<feature type="signal peptide" evidence="5">
    <location>
        <begin position="1"/>
        <end position="20"/>
    </location>
</feature>
<sequence>MYRLMLILLLAMGLSQTVTALEAQPRVVGGQDVNTIRPWMAEVEISRSGDSSRGATLCGGTLIAPQWVVTAAHCVSNDNGILAAPILFVSLGAINRSVRAPEVHAIAAVKVHPHYNPGNFHNDIALLKLASASQYTPLDLAKPSVVSALSQGTSDEALEALGWGSTLQSGYGMSETLQSVTLDYVSSNYCASQWSNLSNRQICAGEMNPRGEVQDSCRGDSGGPLIYDNGDKMWLVGITSYGHETCATNGVPAVYTRVDSYLEWLEGTTSGALVDLEARGLADEAYQPVGQSLSLFPSLHNVSQQTRASNVGLRIEHGDGLQVSVAGLNCTSRDEYTECRSASSLSAGAQGGQYSVSLNSNQRWAGEVTVRPISDSHDYFNLGSETFQVVFSDEPDIVLSLSTHRGEDGLVRVNAQVKNQASHVAASRVRVGFSIPSGWSALLPEGCYGSVSVQCGLGDVAPGSLASRQILLDGQGDTAMKVQVWTDNGDYPGGDTVASTRPAQARAADSEQAAGASNGGGDSGGGGSVSWLWLTTLLLVAVRRFHQ</sequence>
<keyword evidence="8" id="KW-1185">Reference proteome</keyword>
<dbReference type="InterPro" id="IPR020008">
    <property type="entry name" value="GlyGly_CTERM"/>
</dbReference>
<gene>
    <name evidence="7" type="ORF">D4A39_02645</name>
</gene>
<dbReference type="SUPFAM" id="SSF50494">
    <property type="entry name" value="Trypsin-like serine proteases"/>
    <property type="match status" value="1"/>
</dbReference>
<feature type="region of interest" description="Disordered" evidence="4">
    <location>
        <begin position="491"/>
        <end position="523"/>
    </location>
</feature>
<accession>A0A418Y2M4</accession>
<dbReference type="AlphaFoldDB" id="A0A418Y2M4"/>
<feature type="chain" id="PRO_5019220116" evidence="5">
    <location>
        <begin position="21"/>
        <end position="547"/>
    </location>
</feature>
<dbReference type="PROSITE" id="PS50240">
    <property type="entry name" value="TRYPSIN_DOM"/>
    <property type="match status" value="1"/>
</dbReference>
<feature type="domain" description="Peptidase S1" evidence="6">
    <location>
        <begin position="27"/>
        <end position="270"/>
    </location>
</feature>